<dbReference type="Pfam" id="PF12146">
    <property type="entry name" value="Hydrolase_4"/>
    <property type="match status" value="1"/>
</dbReference>
<evidence type="ECO:0000256" key="1">
    <source>
        <dbReference type="SAM" id="MobiDB-lite"/>
    </source>
</evidence>
<proteinExistence type="predicted"/>
<dbReference type="PANTHER" id="PTHR43265">
    <property type="entry name" value="ESTERASE ESTD"/>
    <property type="match status" value="1"/>
</dbReference>
<feature type="domain" description="Serine aminopeptidase S33" evidence="3">
    <location>
        <begin position="103"/>
        <end position="313"/>
    </location>
</feature>
<accession>A0ABT4U4R8</accession>
<evidence type="ECO:0000256" key="2">
    <source>
        <dbReference type="SAM" id="SignalP"/>
    </source>
</evidence>
<dbReference type="InterPro" id="IPR029058">
    <property type="entry name" value="AB_hydrolase_fold"/>
</dbReference>
<reference evidence="4 5" key="1">
    <citation type="submission" date="2023-01" db="EMBL/GenBank/DDBJ databases">
        <title>Draft genome sequence of Nocardiopsis sp. RSe5-2 isolated from halophytes.</title>
        <authorList>
            <person name="Duangmal K."/>
            <person name="Chantavorakit T."/>
        </authorList>
    </citation>
    <scope>NUCLEOTIDE SEQUENCE [LARGE SCALE GENOMIC DNA]</scope>
    <source>
        <strain evidence="4 5">RSe5-2</strain>
    </source>
</reference>
<keyword evidence="2" id="KW-0732">Signal</keyword>
<organism evidence="4 5">
    <name type="scientific">Nocardiopsis endophytica</name>
    <dbReference type="NCBI Taxonomy" id="3018445"/>
    <lineage>
        <taxon>Bacteria</taxon>
        <taxon>Bacillati</taxon>
        <taxon>Actinomycetota</taxon>
        <taxon>Actinomycetes</taxon>
        <taxon>Streptosporangiales</taxon>
        <taxon>Nocardiopsidaceae</taxon>
        <taxon>Nocardiopsis</taxon>
    </lineage>
</organism>
<comment type="caution">
    <text evidence="4">The sequence shown here is derived from an EMBL/GenBank/DDBJ whole genome shotgun (WGS) entry which is preliminary data.</text>
</comment>
<dbReference type="PANTHER" id="PTHR43265:SF1">
    <property type="entry name" value="ESTERASE ESTD"/>
    <property type="match status" value="1"/>
</dbReference>
<keyword evidence="5" id="KW-1185">Reference proteome</keyword>
<dbReference type="EMBL" id="JAQFWQ010000039">
    <property type="protein sequence ID" value="MDA2811943.1"/>
    <property type="molecule type" value="Genomic_DNA"/>
</dbReference>
<feature type="chain" id="PRO_5046350615" evidence="2">
    <location>
        <begin position="28"/>
        <end position="368"/>
    </location>
</feature>
<dbReference type="Gene3D" id="3.40.50.1820">
    <property type="entry name" value="alpha/beta hydrolase"/>
    <property type="match status" value="1"/>
</dbReference>
<evidence type="ECO:0000313" key="4">
    <source>
        <dbReference type="EMBL" id="MDA2811943.1"/>
    </source>
</evidence>
<keyword evidence="4" id="KW-0378">Hydrolase</keyword>
<dbReference type="SUPFAM" id="SSF53474">
    <property type="entry name" value="alpha/beta-Hydrolases"/>
    <property type="match status" value="1"/>
</dbReference>
<dbReference type="GO" id="GO:0016787">
    <property type="term" value="F:hydrolase activity"/>
    <property type="evidence" value="ECO:0007669"/>
    <property type="project" value="UniProtKB-KW"/>
</dbReference>
<gene>
    <name evidence="4" type="ORF">O4J56_14975</name>
</gene>
<dbReference type="PROSITE" id="PS51257">
    <property type="entry name" value="PROKAR_LIPOPROTEIN"/>
    <property type="match status" value="1"/>
</dbReference>
<evidence type="ECO:0000259" key="3">
    <source>
        <dbReference type="Pfam" id="PF12146"/>
    </source>
</evidence>
<dbReference type="RefSeq" id="WP_270686396.1">
    <property type="nucleotide sequence ID" value="NZ_JAQFWQ010000039.1"/>
</dbReference>
<feature type="signal peptide" evidence="2">
    <location>
        <begin position="1"/>
        <end position="27"/>
    </location>
</feature>
<protein>
    <submittedName>
        <fullName evidence="4">Alpha/beta fold hydrolase</fullName>
    </submittedName>
</protein>
<dbReference type="Proteomes" id="UP001527866">
    <property type="component" value="Unassembled WGS sequence"/>
</dbReference>
<dbReference type="InterPro" id="IPR053145">
    <property type="entry name" value="AB_hydrolase_Est10"/>
</dbReference>
<feature type="region of interest" description="Disordered" evidence="1">
    <location>
        <begin position="30"/>
        <end position="55"/>
    </location>
</feature>
<name>A0ABT4U4R8_9ACTN</name>
<sequence>MPSRSSAAPPSSPVRAAAVAAAAVLLAAGCGPGGSGEGAAPPGAEPVERDVSFQSGPDTVHGTFALPPDADGPVPGVLIISGSGPTDRDGNGEGRPDADTNLNFARVLAQAGAASLRYDKLGSGETGTGSRGEDGAVGFDDFEAQMAAAYAELADQPEVDPSRLLVLGHSEGALFALRSPEAVEGPAPAGLVLAAPPGSRYMDLIDRQITDQARRAESQGAMTAPDVEELLSDTRLAIARLRAGEDPPRGMAEGLAPLFGEQNARFLREIDALDPKEMAAELPGRTPALVLWGTEDSQVEGAEVDRLMEGLESGGRTGVERERVDIEGADHVFREYDDGPGAVIPDADRPFADEVAPAVESFLDETVG</sequence>
<evidence type="ECO:0000313" key="5">
    <source>
        <dbReference type="Proteomes" id="UP001527866"/>
    </source>
</evidence>
<dbReference type="InterPro" id="IPR022742">
    <property type="entry name" value="Hydrolase_4"/>
</dbReference>